<organism evidence="4 5">
    <name type="scientific">Turnera subulata</name>
    <dbReference type="NCBI Taxonomy" id="218843"/>
    <lineage>
        <taxon>Eukaryota</taxon>
        <taxon>Viridiplantae</taxon>
        <taxon>Streptophyta</taxon>
        <taxon>Embryophyta</taxon>
        <taxon>Tracheophyta</taxon>
        <taxon>Spermatophyta</taxon>
        <taxon>Magnoliopsida</taxon>
        <taxon>eudicotyledons</taxon>
        <taxon>Gunneridae</taxon>
        <taxon>Pentapetalae</taxon>
        <taxon>rosids</taxon>
        <taxon>fabids</taxon>
        <taxon>Malpighiales</taxon>
        <taxon>Passifloraceae</taxon>
        <taxon>Turnera</taxon>
    </lineage>
</organism>
<accession>A0A9Q0JJD3</accession>
<evidence type="ECO:0000313" key="4">
    <source>
        <dbReference type="EMBL" id="KAJ4843809.1"/>
    </source>
</evidence>
<keyword evidence="5" id="KW-1185">Reference proteome</keyword>
<comment type="similarity">
    <text evidence="1">Belongs to the UDP-glycosyltransferase family.</text>
</comment>
<dbReference type="PANTHER" id="PTHR48047">
    <property type="entry name" value="GLYCOSYLTRANSFERASE"/>
    <property type="match status" value="1"/>
</dbReference>
<dbReference type="PANTHER" id="PTHR48047:SF241">
    <property type="entry name" value="GLYCOSYLTRANSFERASE"/>
    <property type="match status" value="1"/>
</dbReference>
<sequence>MASPLRQLHFILFPFMAPGHMIPLMDIGKLLAREGMMVSIVTTPINAKRFATIVAQAVESGLQMQFIELAFPSEEVGLPSKCENMDMMPSLGSGNKFLKATYMLQEPAQRLLQQLNPKPSCIISDQNLPYTSEIAKVLHIPRISFDVNSPFCLLCWHNLYVNKVLERVTSVTEPFLVPGIPDRVAFTKSQLPDAMADTELDFFEKVVAAEKTNFGLVINTFEGLEAAYVQGLRESRGYKVWCVGPVSLCNRDNLEKVHRGDKPTIDESECLEWLNSQQPGSVVYACFGTLCNLTTPQLIELGMGLEASNRPFIWAIRSGETSKGLQEWIAEDGFEERTKRRGLVIRGWAPQIIILSHAAIGGFLTHCGWNSTLEAIWLACLWLHGRSLGITSLMRSWLWMF</sequence>
<keyword evidence="2" id="KW-0328">Glycosyltransferase</keyword>
<reference evidence="4" key="2">
    <citation type="journal article" date="2023" name="Plants (Basel)">
        <title>Annotation of the Turnera subulata (Passifloraceae) Draft Genome Reveals the S-Locus Evolved after the Divergence of Turneroideae from Passifloroideae in a Stepwise Manner.</title>
        <authorList>
            <person name="Henning P.M."/>
            <person name="Roalson E.H."/>
            <person name="Mir W."/>
            <person name="McCubbin A.G."/>
            <person name="Shore J.S."/>
        </authorList>
    </citation>
    <scope>NUCLEOTIDE SEQUENCE</scope>
    <source>
        <strain evidence="4">F60SS</strain>
    </source>
</reference>
<dbReference type="Proteomes" id="UP001141552">
    <property type="component" value="Unassembled WGS sequence"/>
</dbReference>
<reference evidence="4" key="1">
    <citation type="submission" date="2022-02" db="EMBL/GenBank/DDBJ databases">
        <authorList>
            <person name="Henning P.M."/>
            <person name="McCubbin A.G."/>
            <person name="Shore J.S."/>
        </authorList>
    </citation>
    <scope>NUCLEOTIDE SEQUENCE</scope>
    <source>
        <strain evidence="4">F60SS</strain>
        <tissue evidence="4">Leaves</tissue>
    </source>
</reference>
<evidence type="ECO:0000256" key="2">
    <source>
        <dbReference type="ARBA" id="ARBA00022676"/>
    </source>
</evidence>
<proteinExistence type="inferred from homology"/>
<evidence type="ECO:0000313" key="5">
    <source>
        <dbReference type="Proteomes" id="UP001141552"/>
    </source>
</evidence>
<evidence type="ECO:0000256" key="3">
    <source>
        <dbReference type="ARBA" id="ARBA00022679"/>
    </source>
</evidence>
<dbReference type="EMBL" id="JAKUCV010002140">
    <property type="protein sequence ID" value="KAJ4843809.1"/>
    <property type="molecule type" value="Genomic_DNA"/>
</dbReference>
<name>A0A9Q0JJD3_9ROSI</name>
<dbReference type="InterPro" id="IPR002213">
    <property type="entry name" value="UDP_glucos_trans"/>
</dbReference>
<dbReference type="Gene3D" id="3.40.50.2000">
    <property type="entry name" value="Glycogen Phosphorylase B"/>
    <property type="match status" value="2"/>
</dbReference>
<gene>
    <name evidence="4" type="ORF">Tsubulata_009997</name>
</gene>
<comment type="caution">
    <text evidence="4">The sequence shown here is derived from an EMBL/GenBank/DDBJ whole genome shotgun (WGS) entry which is preliminary data.</text>
</comment>
<evidence type="ECO:0000256" key="1">
    <source>
        <dbReference type="ARBA" id="ARBA00009995"/>
    </source>
</evidence>
<keyword evidence="3" id="KW-0808">Transferase</keyword>
<dbReference type="CDD" id="cd03784">
    <property type="entry name" value="GT1_Gtf-like"/>
    <property type="match status" value="1"/>
</dbReference>
<dbReference type="FunFam" id="3.40.50.2000:FF:000071">
    <property type="entry name" value="Glycosyltransferase"/>
    <property type="match status" value="1"/>
</dbReference>
<dbReference type="AlphaFoldDB" id="A0A9Q0JJD3"/>
<protein>
    <recommendedName>
        <fullName evidence="6">Glycosyltransferase</fullName>
    </recommendedName>
</protein>
<dbReference type="GO" id="GO:0035251">
    <property type="term" value="F:UDP-glucosyltransferase activity"/>
    <property type="evidence" value="ECO:0007669"/>
    <property type="project" value="TreeGrafter"/>
</dbReference>
<dbReference type="SUPFAM" id="SSF53756">
    <property type="entry name" value="UDP-Glycosyltransferase/glycogen phosphorylase"/>
    <property type="match status" value="1"/>
</dbReference>
<dbReference type="OrthoDB" id="5835829at2759"/>
<evidence type="ECO:0008006" key="6">
    <source>
        <dbReference type="Google" id="ProtNLM"/>
    </source>
</evidence>
<dbReference type="Pfam" id="PF00201">
    <property type="entry name" value="UDPGT"/>
    <property type="match status" value="1"/>
</dbReference>